<gene>
    <name evidence="1" type="ORF">K6K41_02960</name>
</gene>
<evidence type="ECO:0000313" key="2">
    <source>
        <dbReference type="Proteomes" id="UP000825701"/>
    </source>
</evidence>
<dbReference type="KEGG" id="cmet:K6K41_02960"/>
<dbReference type="AlphaFoldDB" id="A0A9E6RGP0"/>
<dbReference type="Gene3D" id="3.40.50.2020">
    <property type="match status" value="1"/>
</dbReference>
<proteinExistence type="predicted"/>
<keyword evidence="2" id="KW-1185">Reference proteome</keyword>
<dbReference type="SUPFAM" id="SSF53271">
    <property type="entry name" value="PRTase-like"/>
    <property type="match status" value="1"/>
</dbReference>
<protein>
    <recommendedName>
        <fullName evidence="3">Phosphoribosyltransferase domain-containing protein</fullName>
    </recommendedName>
</protein>
<dbReference type="InterPro" id="IPR029057">
    <property type="entry name" value="PRTase-like"/>
</dbReference>
<evidence type="ECO:0000313" key="1">
    <source>
        <dbReference type="EMBL" id="QZO00682.1"/>
    </source>
</evidence>
<dbReference type="InterPro" id="IPR000836">
    <property type="entry name" value="PRTase_dom"/>
</dbReference>
<dbReference type="CDD" id="cd06223">
    <property type="entry name" value="PRTases_typeI"/>
    <property type="match status" value="1"/>
</dbReference>
<dbReference type="EMBL" id="CP081869">
    <property type="protein sequence ID" value="QZO00682.1"/>
    <property type="molecule type" value="Genomic_DNA"/>
</dbReference>
<organism evidence="1 2">
    <name type="scientific">Chenggangzhangella methanolivorans</name>
    <dbReference type="NCBI Taxonomy" id="1437009"/>
    <lineage>
        <taxon>Bacteria</taxon>
        <taxon>Pseudomonadati</taxon>
        <taxon>Pseudomonadota</taxon>
        <taxon>Alphaproteobacteria</taxon>
        <taxon>Hyphomicrobiales</taxon>
        <taxon>Methylopilaceae</taxon>
        <taxon>Chenggangzhangella</taxon>
    </lineage>
</organism>
<evidence type="ECO:0008006" key="3">
    <source>
        <dbReference type="Google" id="ProtNLM"/>
    </source>
</evidence>
<dbReference type="RefSeq" id="WP_261403857.1">
    <property type="nucleotide sequence ID" value="NZ_CP081869.1"/>
</dbReference>
<sequence length="223" mass="25227">MTSDTSWSGRARRIGDLERPDHYLLRPDDVCYFFGDYTSNESFSYSETNQLIRNLKKPPSVRGTAQWPHKMRAIERAARAIRLSLQDDALDSITIVPIPPSRPKSSPDHDDRMLQVVKRIDPRCDVREMLLSTADREARHVSGARRDTEELKASLEIDKGLCAKDVGRVLLVDDVLTTGCSFTVCKDMIHAYFGEVSVVGMFVARRVLPKVDFESLFGDVQLP</sequence>
<dbReference type="Proteomes" id="UP000825701">
    <property type="component" value="Chromosome"/>
</dbReference>
<name>A0A9E6RGP0_9HYPH</name>
<accession>A0A9E6RGP0</accession>
<reference evidence="1" key="1">
    <citation type="submission" date="2021-08" db="EMBL/GenBank/DDBJ databases">
        <authorList>
            <person name="Zhang H."/>
            <person name="Xu M."/>
            <person name="Yu Z."/>
            <person name="Yang L."/>
            <person name="Cai Y."/>
        </authorList>
    </citation>
    <scope>NUCLEOTIDE SEQUENCE</scope>
    <source>
        <strain evidence="1">CHL1</strain>
    </source>
</reference>